<accession>A0A484H630</accession>
<evidence type="ECO:0000313" key="1">
    <source>
        <dbReference type="EMBL" id="VBB68775.1"/>
    </source>
</evidence>
<organism evidence="1">
    <name type="scientific">invertebrate metagenome</name>
    <dbReference type="NCBI Taxonomy" id="1711999"/>
    <lineage>
        <taxon>unclassified sequences</taxon>
        <taxon>metagenomes</taxon>
        <taxon>organismal metagenomes</taxon>
    </lineage>
</organism>
<name>A0A484H630_9ZZZZ</name>
<dbReference type="AlphaFoldDB" id="A0A484H630"/>
<protein>
    <submittedName>
        <fullName evidence="1">Uncharacterized protein</fullName>
    </submittedName>
</protein>
<dbReference type="EMBL" id="LR026963">
    <property type="protein sequence ID" value="VBB68775.1"/>
    <property type="molecule type" value="Genomic_DNA"/>
</dbReference>
<sequence length="40" mass="4294">MSSHRSLPSAMPWRDLVTLLLCGGLPSCLAGLPSHLSFEL</sequence>
<reference evidence="1" key="1">
    <citation type="submission" date="2018-10" db="EMBL/GenBank/DDBJ databases">
        <authorList>
            <person name="Gruber-Vodicka H."/>
            <person name="Jaeckle O."/>
        </authorList>
    </citation>
    <scope>NUCLEOTIDE SEQUENCE</scope>
</reference>
<gene>
    <name evidence="1" type="ORF">RIEGSTA812A_PEG_248</name>
</gene>
<proteinExistence type="predicted"/>